<feature type="compositionally biased region" description="Polar residues" evidence="1">
    <location>
        <begin position="502"/>
        <end position="519"/>
    </location>
</feature>
<name>A0A8H6XNQ6_9AGAR</name>
<keyword evidence="4" id="KW-1185">Reference proteome</keyword>
<sequence>MRNPNAFSTGTKFTVRVDGRTRAFLDVRRVTPVVWYCATISMRCGWSGVRGLRVAEMEGFLVAAGEADVDLDRRDQLGGTKCTNFAEFFQSNSLREHNTHLHKFIASFLPKRDPSNCMQRPAHLRLRFPMPQLDIGSLAPGEPVVVQNSPYYAGVAPQDDAPQQVHSVAASTLGTGTAAATSLAAGDASDRAISTASTGMISTASTGSLVVFQSTSATAIALSSVTFSLASSASMASSLVAPSASASPSIPSSVVLAASVQSTLPASSSIAPSFVAPSSSSPSPSASPSPSVSPSPAALPEPTTHGATFYSAIALGTLILVACVATIIACLVRFRTRRREAAAVATIAWDPVVLDGGGKESTAPDLSLTGDRDVGEPKRSASFISSSASYPQHQPPPFAFETTYQPPPFDPTYAHPNPFVETAYYSPHQVPPLVDSAAYPLPPAPPRPPLTIPLSHDGGPYPTARPLPAYLADRDPHRIARMLHPSASSTTISGSGSGWRTAASSRNGSVRSHLPSATSIGRVRRLGVYPEREDGKHQDDQHNRPPHAQSVRDFGTPREREKRPRFMSLPSGRGLEVSWRRESFAVRGGAEPGWAHLSESPREDDGEQRQRWTQTLRASVLGAFHAVVGSPVAGRDAREEAGEEFGDEDGLTRAPSMQRRRREEGWRRFALREEADLERGTTSVSSSSWGSVSHIPGCSFGQLEPPAAALQHSGISMGTNDGASVRTGHSRVPLIQVARPRPAALVSRASAGSVYSTASASAGYGYRA</sequence>
<keyword evidence="2" id="KW-0812">Transmembrane</keyword>
<feature type="region of interest" description="Disordered" evidence="1">
    <location>
        <begin position="591"/>
        <end position="610"/>
    </location>
</feature>
<evidence type="ECO:0000313" key="4">
    <source>
        <dbReference type="Proteomes" id="UP000620124"/>
    </source>
</evidence>
<organism evidence="3 4">
    <name type="scientific">Mycena venus</name>
    <dbReference type="NCBI Taxonomy" id="2733690"/>
    <lineage>
        <taxon>Eukaryota</taxon>
        <taxon>Fungi</taxon>
        <taxon>Dikarya</taxon>
        <taxon>Basidiomycota</taxon>
        <taxon>Agaricomycotina</taxon>
        <taxon>Agaricomycetes</taxon>
        <taxon>Agaricomycetidae</taxon>
        <taxon>Agaricales</taxon>
        <taxon>Marasmiineae</taxon>
        <taxon>Mycenaceae</taxon>
        <taxon>Mycena</taxon>
    </lineage>
</organism>
<protein>
    <submittedName>
        <fullName evidence="3">Uncharacterized protein</fullName>
    </submittedName>
</protein>
<feature type="region of interest" description="Disordered" evidence="1">
    <location>
        <begin position="356"/>
        <end position="392"/>
    </location>
</feature>
<feature type="compositionally biased region" description="Basic and acidic residues" evidence="1">
    <location>
        <begin position="555"/>
        <end position="564"/>
    </location>
</feature>
<reference evidence="3" key="1">
    <citation type="submission" date="2020-05" db="EMBL/GenBank/DDBJ databases">
        <title>Mycena genomes resolve the evolution of fungal bioluminescence.</title>
        <authorList>
            <person name="Tsai I.J."/>
        </authorList>
    </citation>
    <scope>NUCLEOTIDE SEQUENCE</scope>
    <source>
        <strain evidence="3">CCC161011</strain>
    </source>
</reference>
<dbReference type="Proteomes" id="UP000620124">
    <property type="component" value="Unassembled WGS sequence"/>
</dbReference>
<feature type="compositionally biased region" description="Basic and acidic residues" evidence="1">
    <location>
        <begin position="370"/>
        <end position="379"/>
    </location>
</feature>
<evidence type="ECO:0000313" key="3">
    <source>
        <dbReference type="EMBL" id="KAF7343949.1"/>
    </source>
</evidence>
<keyword evidence="2" id="KW-0472">Membrane</keyword>
<evidence type="ECO:0000256" key="2">
    <source>
        <dbReference type="SAM" id="Phobius"/>
    </source>
</evidence>
<feature type="transmembrane region" description="Helical" evidence="2">
    <location>
        <begin position="309"/>
        <end position="332"/>
    </location>
</feature>
<comment type="caution">
    <text evidence="3">The sequence shown here is derived from an EMBL/GenBank/DDBJ whole genome shotgun (WGS) entry which is preliminary data.</text>
</comment>
<dbReference type="AlphaFoldDB" id="A0A8H6XNQ6"/>
<feature type="compositionally biased region" description="Basic and acidic residues" evidence="1">
    <location>
        <begin position="530"/>
        <end position="543"/>
    </location>
</feature>
<gene>
    <name evidence="3" type="ORF">MVEN_01683700</name>
</gene>
<accession>A0A8H6XNQ6</accession>
<feature type="compositionally biased region" description="Basic and acidic residues" evidence="1">
    <location>
        <begin position="599"/>
        <end position="610"/>
    </location>
</feature>
<dbReference type="OrthoDB" id="3061923at2759"/>
<proteinExistence type="predicted"/>
<feature type="region of interest" description="Disordered" evidence="1">
    <location>
        <begin position="277"/>
        <end position="300"/>
    </location>
</feature>
<feature type="region of interest" description="Disordered" evidence="1">
    <location>
        <begin position="632"/>
        <end position="664"/>
    </location>
</feature>
<feature type="compositionally biased region" description="Pro residues" evidence="1">
    <location>
        <begin position="285"/>
        <end position="299"/>
    </location>
</feature>
<feature type="compositionally biased region" description="Low complexity" evidence="1">
    <location>
        <begin position="380"/>
        <end position="389"/>
    </location>
</feature>
<feature type="region of interest" description="Disordered" evidence="1">
    <location>
        <begin position="485"/>
        <end position="569"/>
    </location>
</feature>
<keyword evidence="2" id="KW-1133">Transmembrane helix</keyword>
<evidence type="ECO:0000256" key="1">
    <source>
        <dbReference type="SAM" id="MobiDB-lite"/>
    </source>
</evidence>
<dbReference type="EMBL" id="JACAZI010000015">
    <property type="protein sequence ID" value="KAF7343949.1"/>
    <property type="molecule type" value="Genomic_DNA"/>
</dbReference>